<dbReference type="AlphaFoldDB" id="A0A017T6J4"/>
<accession>A0A017T6J4</accession>
<reference evidence="1 2" key="1">
    <citation type="submission" date="2013-05" db="EMBL/GenBank/DDBJ databases">
        <title>Genome assembly of Chondromyces apiculatus DSM 436.</title>
        <authorList>
            <person name="Sharma G."/>
            <person name="Khatri I."/>
            <person name="Kaur C."/>
            <person name="Mayilraj S."/>
            <person name="Subramanian S."/>
        </authorList>
    </citation>
    <scope>NUCLEOTIDE SEQUENCE [LARGE SCALE GENOMIC DNA]</scope>
    <source>
        <strain evidence="1 2">DSM 436</strain>
    </source>
</reference>
<keyword evidence="2" id="KW-1185">Reference proteome</keyword>
<dbReference type="RefSeq" id="WP_044243092.1">
    <property type="nucleotide sequence ID" value="NZ_ASRX01000028.1"/>
</dbReference>
<gene>
    <name evidence="1" type="ORF">CAP_3699</name>
</gene>
<dbReference type="OrthoDB" id="9836528at2"/>
<proteinExistence type="predicted"/>
<comment type="caution">
    <text evidence="1">The sequence shown here is derived from an EMBL/GenBank/DDBJ whole genome shotgun (WGS) entry which is preliminary data.</text>
</comment>
<protein>
    <submittedName>
        <fullName evidence="1">Uncharacterized protein</fullName>
    </submittedName>
</protein>
<organism evidence="1 2">
    <name type="scientific">Chondromyces apiculatus DSM 436</name>
    <dbReference type="NCBI Taxonomy" id="1192034"/>
    <lineage>
        <taxon>Bacteria</taxon>
        <taxon>Pseudomonadati</taxon>
        <taxon>Myxococcota</taxon>
        <taxon>Polyangia</taxon>
        <taxon>Polyangiales</taxon>
        <taxon>Polyangiaceae</taxon>
        <taxon>Chondromyces</taxon>
    </lineage>
</organism>
<dbReference type="Proteomes" id="UP000019678">
    <property type="component" value="Unassembled WGS sequence"/>
</dbReference>
<dbReference type="EMBL" id="ASRX01000028">
    <property type="protein sequence ID" value="EYF04888.1"/>
    <property type="molecule type" value="Genomic_DNA"/>
</dbReference>
<name>A0A017T6J4_9BACT</name>
<evidence type="ECO:0000313" key="2">
    <source>
        <dbReference type="Proteomes" id="UP000019678"/>
    </source>
</evidence>
<evidence type="ECO:0000313" key="1">
    <source>
        <dbReference type="EMBL" id="EYF04888.1"/>
    </source>
</evidence>
<sequence length="111" mass="12396">MQPLEVPNWERANADFAQEFERGYKEAKAALEAGDEDRNGESSSVFYIDVLLENVVDGEHAQHMPSFYAAGWEAGIARRRSGEATLSVVNGPDSREASLTGQLRWVVRLNR</sequence>